<dbReference type="GO" id="GO:0008168">
    <property type="term" value="F:methyltransferase activity"/>
    <property type="evidence" value="ECO:0007669"/>
    <property type="project" value="UniProtKB-KW"/>
</dbReference>
<evidence type="ECO:0000256" key="6">
    <source>
        <dbReference type="SAM" id="MobiDB-lite"/>
    </source>
</evidence>
<keyword evidence="2" id="KW-0698">rRNA processing</keyword>
<evidence type="ECO:0000256" key="3">
    <source>
        <dbReference type="ARBA" id="ARBA00022603"/>
    </source>
</evidence>
<dbReference type="InterPro" id="IPR014777">
    <property type="entry name" value="4pyrrole_Mease_sub1"/>
</dbReference>
<dbReference type="Pfam" id="PF00590">
    <property type="entry name" value="TP_methylase"/>
    <property type="match status" value="1"/>
</dbReference>
<dbReference type="InterPro" id="IPR014776">
    <property type="entry name" value="4pyrrole_Mease_sub2"/>
</dbReference>
<comment type="caution">
    <text evidence="8">The sequence shown here is derived from an EMBL/GenBank/DDBJ whole genome shotgun (WGS) entry which is preliminary data.</text>
</comment>
<organism evidence="8 9">
    <name type="scientific">Polarella glacialis</name>
    <name type="common">Dinoflagellate</name>
    <dbReference type="NCBI Taxonomy" id="89957"/>
    <lineage>
        <taxon>Eukaryota</taxon>
        <taxon>Sar</taxon>
        <taxon>Alveolata</taxon>
        <taxon>Dinophyceae</taxon>
        <taxon>Suessiales</taxon>
        <taxon>Suessiaceae</taxon>
        <taxon>Polarella</taxon>
    </lineage>
</organism>
<gene>
    <name evidence="8" type="ORF">PGLA2088_LOCUS38014</name>
</gene>
<feature type="compositionally biased region" description="Pro residues" evidence="6">
    <location>
        <begin position="103"/>
        <end position="112"/>
    </location>
</feature>
<accession>A0A813KX39</accession>
<dbReference type="PANTHER" id="PTHR46111">
    <property type="entry name" value="RIBOSOMAL RNA SMALL SUBUNIT METHYLTRANSFERASE I"/>
    <property type="match status" value="1"/>
</dbReference>
<feature type="region of interest" description="Disordered" evidence="6">
    <location>
        <begin position="91"/>
        <end position="138"/>
    </location>
</feature>
<reference evidence="8" key="1">
    <citation type="submission" date="2021-02" db="EMBL/GenBank/DDBJ databases">
        <authorList>
            <person name="Dougan E. K."/>
            <person name="Rhodes N."/>
            <person name="Thang M."/>
            <person name="Chan C."/>
        </authorList>
    </citation>
    <scope>NUCLEOTIDE SEQUENCE</scope>
</reference>
<evidence type="ECO:0000259" key="7">
    <source>
        <dbReference type="Pfam" id="PF00590"/>
    </source>
</evidence>
<dbReference type="SUPFAM" id="SSF53790">
    <property type="entry name" value="Tetrapyrrole methylase"/>
    <property type="match status" value="1"/>
</dbReference>
<dbReference type="AlphaFoldDB" id="A0A813KX39"/>
<evidence type="ECO:0000313" key="8">
    <source>
        <dbReference type="EMBL" id="CAE8714480.1"/>
    </source>
</evidence>
<sequence length="511" mass="52857">MATAIINATRRSLSATPLTATVAPHVPRSWRSSSTRGDGCSGTLYVVATPIGNHGDVSARAAAVLSGSVLAAESVHTAEALLRACSHRVSHSASKDPAGVRPWRPPPPPSAGPWPTGEPDLTESDPYEEEEPEHDQIHTQGNRIISCHQHNEAERVPELIDVLLSGQDVALVSRAGTPALCDPGSQLVAAAHSQSIRVRPVPGPCSVIAALSASGLQGTRLLFEGYLPALSSVRVRRLRLLAGLAEAKESLADDTAVSGGIGDFIIGAFCDGAGLGDVLQDVETAMSSEARACIAKDMTMPNECIMSGVAGQLRARWLSLPLEAQRGAVVILIQVLPPRIPRKSSSQGEVSLGAPSHSGELLRIVQLLLKAGVPAQKAALLAAQLAGEPVARAQEAVRNASLGSGAGASNAADAVPVGQVGGSMAQQTLHLVNIGIHTSKEELAMVLAEVGAAIVDLSLAETHLGGKIAFVRFASPEAAARARASINLASLKLGGNKPVLAGWARRDRWLG</sequence>
<dbReference type="InterPro" id="IPR035996">
    <property type="entry name" value="4pyrrol_Methylase_sf"/>
</dbReference>
<dbReference type="PANTHER" id="PTHR46111:SF1">
    <property type="entry name" value="RIBOSOMAL RNA SMALL SUBUNIT METHYLTRANSFERASE I"/>
    <property type="match status" value="1"/>
</dbReference>
<evidence type="ECO:0000256" key="4">
    <source>
        <dbReference type="ARBA" id="ARBA00022679"/>
    </source>
</evidence>
<evidence type="ECO:0000313" key="9">
    <source>
        <dbReference type="Proteomes" id="UP000626109"/>
    </source>
</evidence>
<name>A0A813KX39_POLGL</name>
<feature type="domain" description="Tetrapyrrole methylase" evidence="7">
    <location>
        <begin position="43"/>
        <end position="247"/>
    </location>
</feature>
<proteinExistence type="predicted"/>
<dbReference type="SUPFAM" id="SSF54928">
    <property type="entry name" value="RNA-binding domain, RBD"/>
    <property type="match status" value="1"/>
</dbReference>
<dbReference type="EMBL" id="CAJNNW010032649">
    <property type="protein sequence ID" value="CAE8714480.1"/>
    <property type="molecule type" value="Genomic_DNA"/>
</dbReference>
<dbReference type="Gene3D" id="3.40.1010.10">
    <property type="entry name" value="Cobalt-precorrin-4 Transmethylase, Domain 1"/>
    <property type="match status" value="1"/>
</dbReference>
<evidence type="ECO:0000256" key="1">
    <source>
        <dbReference type="ARBA" id="ARBA00022490"/>
    </source>
</evidence>
<keyword evidence="1" id="KW-0963">Cytoplasm</keyword>
<dbReference type="InterPro" id="IPR008189">
    <property type="entry name" value="rRNA_ssu_MeTfrase_I"/>
</dbReference>
<dbReference type="GO" id="GO:0003676">
    <property type="term" value="F:nucleic acid binding"/>
    <property type="evidence" value="ECO:0007669"/>
    <property type="project" value="InterPro"/>
</dbReference>
<feature type="compositionally biased region" description="Acidic residues" evidence="6">
    <location>
        <begin position="120"/>
        <end position="133"/>
    </location>
</feature>
<keyword evidence="4" id="KW-0808">Transferase</keyword>
<dbReference type="Gene3D" id="3.30.70.330">
    <property type="match status" value="1"/>
</dbReference>
<dbReference type="Proteomes" id="UP000626109">
    <property type="component" value="Unassembled WGS sequence"/>
</dbReference>
<evidence type="ECO:0000256" key="2">
    <source>
        <dbReference type="ARBA" id="ARBA00022552"/>
    </source>
</evidence>
<evidence type="ECO:0000256" key="5">
    <source>
        <dbReference type="ARBA" id="ARBA00022691"/>
    </source>
</evidence>
<dbReference type="InterPro" id="IPR035979">
    <property type="entry name" value="RBD_domain_sf"/>
</dbReference>
<keyword evidence="5" id="KW-0949">S-adenosyl-L-methionine</keyword>
<dbReference type="InterPro" id="IPR012677">
    <property type="entry name" value="Nucleotide-bd_a/b_plait_sf"/>
</dbReference>
<dbReference type="GO" id="GO:0032259">
    <property type="term" value="P:methylation"/>
    <property type="evidence" value="ECO:0007669"/>
    <property type="project" value="UniProtKB-KW"/>
</dbReference>
<dbReference type="InterPro" id="IPR000878">
    <property type="entry name" value="4pyrrol_Mease"/>
</dbReference>
<dbReference type="Gene3D" id="3.30.950.10">
    <property type="entry name" value="Methyltransferase, Cobalt-precorrin-4 Transmethylase, Domain 2"/>
    <property type="match status" value="1"/>
</dbReference>
<keyword evidence="3" id="KW-0489">Methyltransferase</keyword>
<protein>
    <recommendedName>
        <fullName evidence="7">Tetrapyrrole methylase domain-containing protein</fullName>
    </recommendedName>
</protein>
<dbReference type="GO" id="GO:0006364">
    <property type="term" value="P:rRNA processing"/>
    <property type="evidence" value="ECO:0007669"/>
    <property type="project" value="UniProtKB-KW"/>
</dbReference>
<dbReference type="CDD" id="cd00590">
    <property type="entry name" value="RRM_SF"/>
    <property type="match status" value="1"/>
</dbReference>